<sequence length="41" mass="4608">MEETQLDGKSKDIVAENVEIMKKLFPEIVVEDGIGIQLKGY</sequence>
<evidence type="ECO:0000313" key="1">
    <source>
        <dbReference type="EMBL" id="KZX16419.1"/>
    </source>
</evidence>
<dbReference type="AlphaFoldDB" id="A0A166E9H3"/>
<comment type="caution">
    <text evidence="1">The sequence shown here is derived from an EMBL/GenBank/DDBJ whole genome shotgun (WGS) entry which is preliminary data.</text>
</comment>
<dbReference type="PATRIC" id="fig|49547.3.peg.88"/>
<evidence type="ECO:0000313" key="2">
    <source>
        <dbReference type="Proteomes" id="UP000077245"/>
    </source>
</evidence>
<reference evidence="1 2" key="1">
    <citation type="submission" date="2016-04" db="EMBL/GenBank/DDBJ databases">
        <title>Genome sequence of Methanobrevibacter curvatus DSM 11111.</title>
        <authorList>
            <person name="Poehlein A."/>
            <person name="Seedorf H."/>
            <person name="Daniel R."/>
        </authorList>
    </citation>
    <scope>NUCLEOTIDE SEQUENCE [LARGE SCALE GENOMIC DNA]</scope>
    <source>
        <strain evidence="1 2">DSM 11111</strain>
    </source>
</reference>
<proteinExistence type="predicted"/>
<dbReference type="RefSeq" id="WP_281190494.1">
    <property type="nucleotide sequence ID" value="NZ_LWMV01000011.1"/>
</dbReference>
<gene>
    <name evidence="1" type="ORF">MBCUR_00830</name>
</gene>
<organism evidence="1 2">
    <name type="scientific">Methanobrevibacter curvatus</name>
    <dbReference type="NCBI Taxonomy" id="49547"/>
    <lineage>
        <taxon>Archaea</taxon>
        <taxon>Methanobacteriati</taxon>
        <taxon>Methanobacteriota</taxon>
        <taxon>Methanomada group</taxon>
        <taxon>Methanobacteria</taxon>
        <taxon>Methanobacteriales</taxon>
        <taxon>Methanobacteriaceae</taxon>
        <taxon>Methanobrevibacter</taxon>
    </lineage>
</organism>
<dbReference type="EMBL" id="LWMV01000011">
    <property type="protein sequence ID" value="KZX16419.1"/>
    <property type="molecule type" value="Genomic_DNA"/>
</dbReference>
<keyword evidence="2" id="KW-1185">Reference proteome</keyword>
<dbReference type="Proteomes" id="UP000077245">
    <property type="component" value="Unassembled WGS sequence"/>
</dbReference>
<name>A0A166E9H3_9EURY</name>
<protein>
    <submittedName>
        <fullName evidence="1">Uncharacterized protein</fullName>
    </submittedName>
</protein>
<accession>A0A166E9H3</accession>